<dbReference type="STRING" id="644282.Deba_0214"/>
<dbReference type="Proteomes" id="UP000009047">
    <property type="component" value="Chromosome"/>
</dbReference>
<name>E1QG79_DESB2</name>
<sequence>MHVPKAAGASFRRALAEHYGPEAGFGDYAEFMEDPRSLCHLDPELAQRRAVGLVAGLPPRTTVIHGHFPADKYLLACPEAKRVIWLRHPVARLVSHYYFWLTSDRHGNLIHDHMLEHELDLPRFARLPVMRDFVSNNILKSMTIDDFDFVGLQERYPSDLARLATALGWPERPAARADNKGRLPGYAQRLARLASDDDLIKQLARLNQRDMELYGRLARSRNLPAPLNPFK</sequence>
<gene>
    <name evidence="1" type="ordered locus">Deba_0214</name>
</gene>
<protein>
    <recommendedName>
        <fullName evidence="3">Sulfotransferase</fullName>
    </recommendedName>
</protein>
<organism evidence="1 2">
    <name type="scientific">Desulfarculus baarsii (strain ATCC 33931 / DSM 2075 / LMG 7858 / VKM B-1802 / 2st14)</name>
    <dbReference type="NCBI Taxonomy" id="644282"/>
    <lineage>
        <taxon>Bacteria</taxon>
        <taxon>Pseudomonadati</taxon>
        <taxon>Thermodesulfobacteriota</taxon>
        <taxon>Desulfarculia</taxon>
        <taxon>Desulfarculales</taxon>
        <taxon>Desulfarculaceae</taxon>
        <taxon>Desulfarculus</taxon>
    </lineage>
</organism>
<dbReference type="Gene3D" id="3.40.50.300">
    <property type="entry name" value="P-loop containing nucleotide triphosphate hydrolases"/>
    <property type="match status" value="1"/>
</dbReference>
<evidence type="ECO:0000313" key="1">
    <source>
        <dbReference type="EMBL" id="ADK83591.1"/>
    </source>
</evidence>
<dbReference type="KEGG" id="dbr:Deba_0214"/>
<dbReference type="HOGENOM" id="CLU_054547_1_1_7"/>
<evidence type="ECO:0008006" key="3">
    <source>
        <dbReference type="Google" id="ProtNLM"/>
    </source>
</evidence>
<reference evidence="1 2" key="1">
    <citation type="journal article" date="2010" name="Stand. Genomic Sci.">
        <title>Complete genome sequence of Desulfarculus baarsii type strain (2st14).</title>
        <authorList>
            <person name="Sun H."/>
            <person name="Spring S."/>
            <person name="Lapidus A."/>
            <person name="Davenport K."/>
            <person name="Del Rio T.G."/>
            <person name="Tice H."/>
            <person name="Nolan M."/>
            <person name="Copeland A."/>
            <person name="Cheng J.F."/>
            <person name="Lucas S."/>
            <person name="Tapia R."/>
            <person name="Goodwin L."/>
            <person name="Pitluck S."/>
            <person name="Ivanova N."/>
            <person name="Pagani I."/>
            <person name="Mavromatis K."/>
            <person name="Ovchinnikova G."/>
            <person name="Pati A."/>
            <person name="Chen A."/>
            <person name="Palaniappan K."/>
            <person name="Hauser L."/>
            <person name="Chang Y.J."/>
            <person name="Jeffries C.D."/>
            <person name="Detter J.C."/>
            <person name="Han C."/>
            <person name="Rohde M."/>
            <person name="Brambilla E."/>
            <person name="Goker M."/>
            <person name="Woyke T."/>
            <person name="Bristow J."/>
            <person name="Eisen J.A."/>
            <person name="Markowitz V."/>
            <person name="Hugenholtz P."/>
            <person name="Kyrpides N.C."/>
            <person name="Klenk H.P."/>
            <person name="Land M."/>
        </authorList>
    </citation>
    <scope>NUCLEOTIDE SEQUENCE [LARGE SCALE GENOMIC DNA]</scope>
    <source>
        <strain evidence="2">ATCC 33931 / DSM 2075 / LMG 7858 / VKM B-1802 / 2st14</strain>
    </source>
</reference>
<dbReference type="InterPro" id="IPR027417">
    <property type="entry name" value="P-loop_NTPase"/>
</dbReference>
<dbReference type="eggNOG" id="COG0457">
    <property type="taxonomic scope" value="Bacteria"/>
</dbReference>
<dbReference type="EMBL" id="CP002085">
    <property type="protein sequence ID" value="ADK83591.1"/>
    <property type="molecule type" value="Genomic_DNA"/>
</dbReference>
<accession>E1QG79</accession>
<evidence type="ECO:0000313" key="2">
    <source>
        <dbReference type="Proteomes" id="UP000009047"/>
    </source>
</evidence>
<proteinExistence type="predicted"/>
<keyword evidence="2" id="KW-1185">Reference proteome</keyword>
<dbReference type="SUPFAM" id="SSF52540">
    <property type="entry name" value="P-loop containing nucleoside triphosphate hydrolases"/>
    <property type="match status" value="1"/>
</dbReference>
<dbReference type="AlphaFoldDB" id="E1QG79"/>